<dbReference type="InterPro" id="IPR038174">
    <property type="entry name" value="Strep_pil_link_sf"/>
</dbReference>
<sequence>MRGPKRLLARHGAQADEERNGRTPVRKLVATFCAVAMSVGMAGVSMSAYADDQQPAEDTTTTVEATPEAQPTEDATVDAQPEADATDAHPEAITTDAPAVAAVGDAAPTADGDAPDFSKKVKYNDDGTYTLSMNVSGKGGETTGTTATPLDIALVLDVSGSMAWPSKKINSADIDKSETYKVDRFNNNNYVTVSYRNGNWRTEGWRPTVVDPATTQFYSNDTRLAVLQSSIDNFLTKVNTKNGEISEADKKIQVSLITYSTNGSINQILTSDVDAVKTAVQKLNAGGATNAAEGLNLAHTALTGSGARSDSQRVVIFYSDGQPTTYTSFSPIVASNAIDYANTLKTDDKATVYSISADPDATTTGTTNTDLFMSYVSSNYPGAKGVNSPSTNNWAAPGERGPGDYYTAVSGDESLDNIFDGIFSDITKGSVFTNVSMTDTLSQYVEFVNADAANYGARLVVRNSAGKEVTDLTKVGLPTETGATYQITSSDGTTVSIEFPAGYALRDGFTYSLEYQIKPSDIAYTEYATNGYPEGEEGIGADGTGDTAGQPGFRSNNEALISYTPRVDGAVQSGVTGAFPHPVVQVHYTPTKQTPISVEKTVDGNGTWRDGDSFQFTIAARNNAPLPADRTITIGKPTVGSTPTAQFGQIEYTAPGEYNYTVTETPNEQNKHYVYSKAEYDVQVKVVQTGSDTPRALKIDSVTWTQTKTDNGSNGSTSGTAMPLKFTNTAATATLAANTVKVQKTVNGAGAKWDSFGFQMTPVSAPESVTLGETLITTVTTDSPDLQAGFGELTFDTPGTYTYRVTEVKPDNAAGFQYSQASYLVTVTVEQAEDNSLTATAAVTQEKDDNGADKTGTVTGALPFTNTWVAVSNLPLTGEGGATPMLWLAIGGGLGALALLAAGGAAIWRKRRLI</sequence>
<feature type="domain" description="Gram-positive cocci surface proteins LPxTG" evidence="8">
    <location>
        <begin position="874"/>
        <end position="914"/>
    </location>
</feature>
<feature type="region of interest" description="Disordered" evidence="5">
    <location>
        <begin position="50"/>
        <end position="87"/>
    </location>
</feature>
<dbReference type="Gene3D" id="3.40.50.410">
    <property type="entry name" value="von Willebrand factor, type A domain"/>
    <property type="match status" value="1"/>
</dbReference>
<dbReference type="InterPro" id="IPR036465">
    <property type="entry name" value="vWFA_dom_sf"/>
</dbReference>
<name>A0A223AAY5_9BIFI</name>
<dbReference type="InterPro" id="IPR019931">
    <property type="entry name" value="LPXTG_anchor"/>
</dbReference>
<evidence type="ECO:0000259" key="7">
    <source>
        <dbReference type="PROSITE" id="PS50234"/>
    </source>
</evidence>
<keyword evidence="6" id="KW-0472">Membrane</keyword>
<evidence type="ECO:0000256" key="5">
    <source>
        <dbReference type="SAM" id="MobiDB-lite"/>
    </source>
</evidence>
<evidence type="ECO:0000256" key="4">
    <source>
        <dbReference type="ARBA" id="ARBA00023088"/>
    </source>
</evidence>
<evidence type="ECO:0000256" key="6">
    <source>
        <dbReference type="SAM" id="Phobius"/>
    </source>
</evidence>
<keyword evidence="6" id="KW-0812">Transmembrane</keyword>
<evidence type="ECO:0000313" key="9">
    <source>
        <dbReference type="EMBL" id="ASS31124.1"/>
    </source>
</evidence>
<dbReference type="PROSITE" id="PS50847">
    <property type="entry name" value="GRAM_POS_ANCHORING"/>
    <property type="match status" value="1"/>
</dbReference>
<dbReference type="InterPro" id="IPR022464">
    <property type="entry name" value="Strep_pil_isopept_link"/>
</dbReference>
<dbReference type="Pfam" id="PF00092">
    <property type="entry name" value="VWA"/>
    <property type="match status" value="1"/>
</dbReference>
<dbReference type="Pfam" id="PF12892">
    <property type="entry name" value="FctA"/>
    <property type="match status" value="2"/>
</dbReference>
<dbReference type="Pfam" id="PF24558">
    <property type="entry name" value="DUF7604"/>
    <property type="match status" value="1"/>
</dbReference>
<dbReference type="SUPFAM" id="SSF53300">
    <property type="entry name" value="vWA-like"/>
    <property type="match status" value="1"/>
</dbReference>
<feature type="transmembrane region" description="Helical" evidence="6">
    <location>
        <begin position="28"/>
        <end position="50"/>
    </location>
</feature>
<accession>A0A223AAY5</accession>
<proteinExistence type="predicted"/>
<protein>
    <submittedName>
        <fullName evidence="9">Fimbrial subunit-like protein</fullName>
    </submittedName>
</protein>
<dbReference type="AlphaFoldDB" id="A0A223AAY5"/>
<keyword evidence="1" id="KW-0134">Cell wall</keyword>
<feature type="region of interest" description="Disordered" evidence="5">
    <location>
        <begin position="1"/>
        <end position="22"/>
    </location>
</feature>
<evidence type="ECO:0000256" key="2">
    <source>
        <dbReference type="ARBA" id="ARBA00022525"/>
    </source>
</evidence>
<feature type="domain" description="VWFA" evidence="7">
    <location>
        <begin position="151"/>
        <end position="422"/>
    </location>
</feature>
<dbReference type="Gene3D" id="2.60.40.3050">
    <property type="match status" value="2"/>
</dbReference>
<evidence type="ECO:0000259" key="8">
    <source>
        <dbReference type="PROSITE" id="PS50847"/>
    </source>
</evidence>
<dbReference type="SMART" id="SM00327">
    <property type="entry name" value="VWA"/>
    <property type="match status" value="1"/>
</dbReference>
<dbReference type="InterPro" id="IPR002035">
    <property type="entry name" value="VWF_A"/>
</dbReference>
<feature type="transmembrane region" description="Helical" evidence="6">
    <location>
        <begin position="885"/>
        <end position="908"/>
    </location>
</feature>
<organism evidence="9">
    <name type="scientific">Bifidobacterium pseudolongum</name>
    <dbReference type="NCBI Taxonomy" id="1694"/>
    <lineage>
        <taxon>Bacteria</taxon>
        <taxon>Bacillati</taxon>
        <taxon>Actinomycetota</taxon>
        <taxon>Actinomycetes</taxon>
        <taxon>Bifidobacteriales</taxon>
        <taxon>Bifidobacteriaceae</taxon>
        <taxon>Bifidobacterium</taxon>
    </lineage>
</organism>
<dbReference type="NCBIfam" id="TIGR03786">
    <property type="entry name" value="strep_pil_rpt"/>
    <property type="match status" value="1"/>
</dbReference>
<gene>
    <name evidence="9" type="ORF">1370_1482</name>
</gene>
<reference evidence="9" key="1">
    <citation type="submission" date="2017-05" db="EMBL/GenBank/DDBJ databases">
        <title>The fimbriome of the genus Bifidobacterium.</title>
        <authorList>
            <person name="Lugli G.A."/>
            <person name="Milani C."/>
            <person name="Mancino W."/>
        </authorList>
    </citation>
    <scope>NUCLEOTIDE SEQUENCE</scope>
    <source>
        <strain evidence="9">1370</strain>
    </source>
</reference>
<keyword evidence="2" id="KW-0964">Secreted</keyword>
<dbReference type="InterPro" id="IPR055384">
    <property type="entry name" value="DUF7604"/>
</dbReference>
<dbReference type="PROSITE" id="PS50234">
    <property type="entry name" value="VWFA"/>
    <property type="match status" value="1"/>
</dbReference>
<evidence type="ECO:0000256" key="1">
    <source>
        <dbReference type="ARBA" id="ARBA00022512"/>
    </source>
</evidence>
<keyword evidence="3" id="KW-0732">Signal</keyword>
<evidence type="ECO:0000256" key="3">
    <source>
        <dbReference type="ARBA" id="ARBA00022729"/>
    </source>
</evidence>
<dbReference type="EMBL" id="MF043318">
    <property type="protein sequence ID" value="ASS31124.1"/>
    <property type="molecule type" value="Genomic_DNA"/>
</dbReference>
<keyword evidence="4" id="KW-0572">Peptidoglycan-anchor</keyword>
<keyword evidence="6" id="KW-1133">Transmembrane helix</keyword>